<evidence type="ECO:0000256" key="2">
    <source>
        <dbReference type="SAM" id="Phobius"/>
    </source>
</evidence>
<feature type="domain" description="Fibrinogen C-terminal" evidence="3">
    <location>
        <begin position="73"/>
        <end position="298"/>
    </location>
</feature>
<keyword evidence="1" id="KW-1015">Disulfide bond</keyword>
<protein>
    <submittedName>
        <fullName evidence="5">Techylectin-5B-like isoform X1</fullName>
    </submittedName>
</protein>
<evidence type="ECO:0000259" key="3">
    <source>
        <dbReference type="PROSITE" id="PS51406"/>
    </source>
</evidence>
<dbReference type="Pfam" id="PF00147">
    <property type="entry name" value="Fibrinogen_C"/>
    <property type="match status" value="1"/>
</dbReference>
<organism evidence="4 5">
    <name type="scientific">Limulus polyphemus</name>
    <name type="common">Atlantic horseshoe crab</name>
    <dbReference type="NCBI Taxonomy" id="6850"/>
    <lineage>
        <taxon>Eukaryota</taxon>
        <taxon>Metazoa</taxon>
        <taxon>Ecdysozoa</taxon>
        <taxon>Arthropoda</taxon>
        <taxon>Chelicerata</taxon>
        <taxon>Merostomata</taxon>
        <taxon>Xiphosura</taxon>
        <taxon>Limulidae</taxon>
        <taxon>Limulus</taxon>
    </lineage>
</organism>
<gene>
    <name evidence="5" type="primary">LOC106475398</name>
</gene>
<keyword evidence="2" id="KW-0812">Transmembrane</keyword>
<dbReference type="Proteomes" id="UP000694941">
    <property type="component" value="Unplaced"/>
</dbReference>
<dbReference type="SMART" id="SM00186">
    <property type="entry name" value="FBG"/>
    <property type="match status" value="1"/>
</dbReference>
<keyword evidence="4" id="KW-1185">Reference proteome</keyword>
<name>A0ABM1BZD0_LIMPO</name>
<dbReference type="RefSeq" id="XP_013791535.1">
    <property type="nucleotide sequence ID" value="XM_013936081.1"/>
</dbReference>
<proteinExistence type="predicted"/>
<sequence length="303" mass="34118">MNSTREGNVLFQMICLGLTGIFLSVSVIGEKSDVSRYDLNDILNALPTTVWGMVNLVKEKLKGTLPLPESKRCDNATNFTDCADLRRRGYVESNRVYSIWPRYLNEPIKVVCDMDTEGGGWTIIQRRGYYDDKPQEFNQSWYQYSVGFGSLNDDFWLGNDKIFAITNHKEVELRVDLEDFSGTKVYAKFSYFVVLSDLRNYQMFFGSYSGDAGDSLLYHNGSLFSTTDLDNDANAKSCSIDHGGGGGWWFKSCTRSNLNGVYYKDGKASKSGSGIIWNTLGGNNVSLKKTDIKIRPSHFTISH</sequence>
<dbReference type="InterPro" id="IPR050373">
    <property type="entry name" value="Fibrinogen_C-term_domain"/>
</dbReference>
<dbReference type="PROSITE" id="PS51406">
    <property type="entry name" value="FIBRINOGEN_C_2"/>
    <property type="match status" value="1"/>
</dbReference>
<evidence type="ECO:0000313" key="5">
    <source>
        <dbReference type="RefSeq" id="XP_013791535.1"/>
    </source>
</evidence>
<dbReference type="InterPro" id="IPR002181">
    <property type="entry name" value="Fibrinogen_a/b/g_C_dom"/>
</dbReference>
<dbReference type="InterPro" id="IPR020837">
    <property type="entry name" value="Fibrinogen_CS"/>
</dbReference>
<feature type="transmembrane region" description="Helical" evidence="2">
    <location>
        <begin position="9"/>
        <end position="29"/>
    </location>
</feature>
<dbReference type="SUPFAM" id="SSF56496">
    <property type="entry name" value="Fibrinogen C-terminal domain-like"/>
    <property type="match status" value="1"/>
</dbReference>
<keyword evidence="2" id="KW-1133">Transmembrane helix</keyword>
<dbReference type="NCBIfam" id="NF040941">
    <property type="entry name" value="GGGWT_bact"/>
    <property type="match status" value="1"/>
</dbReference>
<dbReference type="InterPro" id="IPR036056">
    <property type="entry name" value="Fibrinogen-like_C"/>
</dbReference>
<dbReference type="Gene3D" id="3.90.215.10">
    <property type="entry name" value="Gamma Fibrinogen, chain A, domain 1"/>
    <property type="match status" value="1"/>
</dbReference>
<evidence type="ECO:0000256" key="1">
    <source>
        <dbReference type="ARBA" id="ARBA00023157"/>
    </source>
</evidence>
<dbReference type="PANTHER" id="PTHR19143">
    <property type="entry name" value="FIBRINOGEN/TENASCIN/ANGIOPOEITIN"/>
    <property type="match status" value="1"/>
</dbReference>
<evidence type="ECO:0000313" key="4">
    <source>
        <dbReference type="Proteomes" id="UP000694941"/>
    </source>
</evidence>
<dbReference type="GeneID" id="106475398"/>
<keyword evidence="2" id="KW-0472">Membrane</keyword>
<dbReference type="CDD" id="cd00087">
    <property type="entry name" value="FReD"/>
    <property type="match status" value="1"/>
</dbReference>
<accession>A0ABM1BZD0</accession>
<dbReference type="InterPro" id="IPR014716">
    <property type="entry name" value="Fibrinogen_a/b/g_C_1"/>
</dbReference>
<reference evidence="5" key="1">
    <citation type="submission" date="2025-08" db="UniProtKB">
        <authorList>
            <consortium name="RefSeq"/>
        </authorList>
    </citation>
    <scope>IDENTIFICATION</scope>
    <source>
        <tissue evidence="5">Muscle</tissue>
    </source>
</reference>
<dbReference type="PROSITE" id="PS00514">
    <property type="entry name" value="FIBRINOGEN_C_1"/>
    <property type="match status" value="1"/>
</dbReference>